<dbReference type="GO" id="GO:0033588">
    <property type="term" value="C:elongator holoenzyme complex"/>
    <property type="evidence" value="ECO:0007669"/>
    <property type="project" value="InterPro"/>
</dbReference>
<dbReference type="InterPro" id="IPR011047">
    <property type="entry name" value="Quinoprotein_ADH-like_sf"/>
</dbReference>
<proteinExistence type="inferred from homology"/>
<comment type="similarity">
    <text evidence="4">Belongs to the WD repeat ELP2 family.</text>
</comment>
<comment type="caution">
    <text evidence="13">The sequence shown here is derived from an EMBL/GenBank/DDBJ whole genome shotgun (WGS) entry which is preliminary data.</text>
</comment>
<keyword evidence="8" id="KW-0819">tRNA processing</keyword>
<dbReference type="SUPFAM" id="SSF50998">
    <property type="entry name" value="Quinoprotein alcohol dehydrogenase-like"/>
    <property type="match status" value="1"/>
</dbReference>
<feature type="repeat" description="WD" evidence="11">
    <location>
        <begin position="629"/>
        <end position="660"/>
    </location>
</feature>
<dbReference type="Proteomes" id="UP001432322">
    <property type="component" value="Unassembled WGS sequence"/>
</dbReference>
<comment type="subcellular location">
    <subcellularLocation>
        <location evidence="2">Cytoplasm</location>
    </subcellularLocation>
    <subcellularLocation>
        <location evidence="1">Nucleus</location>
    </subcellularLocation>
</comment>
<organism evidence="13 14">
    <name type="scientific">Pristionchus fissidentatus</name>
    <dbReference type="NCBI Taxonomy" id="1538716"/>
    <lineage>
        <taxon>Eukaryota</taxon>
        <taxon>Metazoa</taxon>
        <taxon>Ecdysozoa</taxon>
        <taxon>Nematoda</taxon>
        <taxon>Chromadorea</taxon>
        <taxon>Rhabditida</taxon>
        <taxon>Rhabditina</taxon>
        <taxon>Diplogasteromorpha</taxon>
        <taxon>Diplogasteroidea</taxon>
        <taxon>Neodiplogasteridae</taxon>
        <taxon>Pristionchus</taxon>
    </lineage>
</organism>
<evidence type="ECO:0000256" key="8">
    <source>
        <dbReference type="ARBA" id="ARBA00022694"/>
    </source>
</evidence>
<gene>
    <name evidence="13" type="ORF">PFISCL1PPCAC_10787</name>
</gene>
<feature type="repeat" description="WD" evidence="11">
    <location>
        <begin position="75"/>
        <end position="98"/>
    </location>
</feature>
<evidence type="ECO:0000313" key="13">
    <source>
        <dbReference type="EMBL" id="GMT19490.1"/>
    </source>
</evidence>
<reference evidence="13" key="1">
    <citation type="submission" date="2023-10" db="EMBL/GenBank/DDBJ databases">
        <title>Genome assembly of Pristionchus species.</title>
        <authorList>
            <person name="Yoshida K."/>
            <person name="Sommer R.J."/>
        </authorList>
    </citation>
    <scope>NUCLEOTIDE SEQUENCE</scope>
    <source>
        <strain evidence="13">RS5133</strain>
    </source>
</reference>
<sequence length="825" mass="90593">RARSVYLSAGCEARSHCLASSRHSNRVVYASHAELIVANADRPASCLETCSERRHRKPITCVKRIHSPSVSHTELFISGSADGRVNVWRLAEDRLLHVILIDVITTSISAVCGWLTVDGGLYVAAASMGVIRLWKMIYSNGEITEKNEEVVENAPKHFVLSIDLQRLTTVDGGEAFILCAGTSHRCIDIYTGVISPDTKMDKSLTLNSAHGDWVHALEFDENEEEPLLASSGQDSIVKLWRVERMIEEEREKEDVVKNLEVKRIRVDVRDHKKGLIVSTLLVHIHAVLSGHEDWVHAVHWHPLTDSFGQRSLVTASSDKAVVMWTRQESGIWADMVRLGVIGGQAAGFYGAVVVGDGETIVATSYYGGLHAWKRKEEEMWEARPFGGGHCGRVSDLCWSKGGAYLLSTSSDNTTRIHARYQASKQETGWTDSSSPSLPSSSTSISSFVEIGRPQVHGHEVECITTLGSGIFVSGADEKILRVFEMPQTVAESLRLISGEETIKREELRPSESLPWGASVPALGLSNTAIERGEGEGRNEEEEGEGRHWEEEAFVSAPDVLNGPPTEECLQQNTLWPETHKLYGHGFELFALAANPQSDTVVSASKASQATHASLLHWTPPEYTEAPKIIPGHALTVTQCEFSPDGKWLLSVSRDRTVVVYGTEEDGTWSARYQSASKGGPHSRIIWSCAWISDSAHFVTVSREGKVILWKWDGENAIVLSVYATNQSVTAVASGRLRGERLSDNVIVIGFESGVVDVLLIETGETTVLKKDRSLISDGEVAEEHTVTRIRLCPQSEGDVSLLVGVSTANKKLHVFELEGKTESDV</sequence>
<feature type="non-terminal residue" evidence="13">
    <location>
        <position position="1"/>
    </location>
</feature>
<dbReference type="PANTHER" id="PTHR44111:SF1">
    <property type="entry name" value="ELONGATOR COMPLEX PROTEIN 2"/>
    <property type="match status" value="1"/>
</dbReference>
<dbReference type="SMART" id="SM00320">
    <property type="entry name" value="WD40"/>
    <property type="match status" value="8"/>
</dbReference>
<dbReference type="EMBL" id="BTSY01000003">
    <property type="protein sequence ID" value="GMT19490.1"/>
    <property type="molecule type" value="Genomic_DNA"/>
</dbReference>
<dbReference type="InterPro" id="IPR036322">
    <property type="entry name" value="WD40_repeat_dom_sf"/>
</dbReference>
<accession>A0AAV5VII9</accession>
<evidence type="ECO:0000313" key="14">
    <source>
        <dbReference type="Proteomes" id="UP001432322"/>
    </source>
</evidence>
<dbReference type="GO" id="GO:0005634">
    <property type="term" value="C:nucleus"/>
    <property type="evidence" value="ECO:0007669"/>
    <property type="project" value="UniProtKB-SubCell"/>
</dbReference>
<keyword evidence="7 11" id="KW-0853">WD repeat</keyword>
<dbReference type="InterPro" id="IPR015943">
    <property type="entry name" value="WD40/YVTN_repeat-like_dom_sf"/>
</dbReference>
<keyword evidence="10" id="KW-0539">Nucleus</keyword>
<dbReference type="Gene3D" id="2.130.10.10">
    <property type="entry name" value="YVTN repeat-like/Quinoprotein amine dehydrogenase"/>
    <property type="match status" value="4"/>
</dbReference>
<evidence type="ECO:0000256" key="4">
    <source>
        <dbReference type="ARBA" id="ARBA00005881"/>
    </source>
</evidence>
<dbReference type="InterPro" id="IPR037289">
    <property type="entry name" value="Elp2"/>
</dbReference>
<keyword evidence="9" id="KW-0677">Repeat</keyword>
<evidence type="ECO:0000256" key="1">
    <source>
        <dbReference type="ARBA" id="ARBA00004123"/>
    </source>
</evidence>
<evidence type="ECO:0000256" key="10">
    <source>
        <dbReference type="ARBA" id="ARBA00023242"/>
    </source>
</evidence>
<dbReference type="GO" id="GO:0002098">
    <property type="term" value="P:tRNA wobble uridine modification"/>
    <property type="evidence" value="ECO:0007669"/>
    <property type="project" value="InterPro"/>
</dbReference>
<feature type="compositionally biased region" description="Low complexity" evidence="12">
    <location>
        <begin position="432"/>
        <end position="442"/>
    </location>
</feature>
<dbReference type="InterPro" id="IPR001680">
    <property type="entry name" value="WD40_rpt"/>
</dbReference>
<feature type="repeat" description="WD" evidence="11">
    <location>
        <begin position="288"/>
        <end position="324"/>
    </location>
</feature>
<evidence type="ECO:0000256" key="9">
    <source>
        <dbReference type="ARBA" id="ARBA00022737"/>
    </source>
</evidence>
<keyword evidence="6" id="KW-0963">Cytoplasm</keyword>
<feature type="repeat" description="WD" evidence="11">
    <location>
        <begin position="207"/>
        <end position="243"/>
    </location>
</feature>
<evidence type="ECO:0000256" key="12">
    <source>
        <dbReference type="SAM" id="MobiDB-lite"/>
    </source>
</evidence>
<evidence type="ECO:0000256" key="5">
    <source>
        <dbReference type="ARBA" id="ARBA00020267"/>
    </source>
</evidence>
<feature type="region of interest" description="Disordered" evidence="12">
    <location>
        <begin position="423"/>
        <end position="442"/>
    </location>
</feature>
<protein>
    <recommendedName>
        <fullName evidence="5">Elongator complex protein 2</fullName>
    </recommendedName>
</protein>
<dbReference type="SUPFAM" id="SSF50978">
    <property type="entry name" value="WD40 repeat-like"/>
    <property type="match status" value="1"/>
</dbReference>
<evidence type="ECO:0000256" key="7">
    <source>
        <dbReference type="ARBA" id="ARBA00022574"/>
    </source>
</evidence>
<evidence type="ECO:0000256" key="11">
    <source>
        <dbReference type="PROSITE-ProRule" id="PRU00221"/>
    </source>
</evidence>
<evidence type="ECO:0000256" key="3">
    <source>
        <dbReference type="ARBA" id="ARBA00005043"/>
    </source>
</evidence>
<dbReference type="GO" id="GO:0005737">
    <property type="term" value="C:cytoplasm"/>
    <property type="evidence" value="ECO:0007669"/>
    <property type="project" value="UniProtKB-SubCell"/>
</dbReference>
<dbReference type="PANTHER" id="PTHR44111">
    <property type="entry name" value="ELONGATOR COMPLEX PROTEIN 2"/>
    <property type="match status" value="1"/>
</dbReference>
<dbReference type="Pfam" id="PF00400">
    <property type="entry name" value="WD40"/>
    <property type="match status" value="6"/>
</dbReference>
<comment type="pathway">
    <text evidence="3">tRNA modification; 5-methoxycarbonylmethyl-2-thiouridine-tRNA biosynthesis.</text>
</comment>
<name>A0AAV5VII9_9BILA</name>
<evidence type="ECO:0000256" key="2">
    <source>
        <dbReference type="ARBA" id="ARBA00004496"/>
    </source>
</evidence>
<keyword evidence="14" id="KW-1185">Reference proteome</keyword>
<dbReference type="AlphaFoldDB" id="A0AAV5VII9"/>
<evidence type="ECO:0000256" key="6">
    <source>
        <dbReference type="ARBA" id="ARBA00022490"/>
    </source>
</evidence>
<dbReference type="PROSITE" id="PS50082">
    <property type="entry name" value="WD_REPEATS_2"/>
    <property type="match status" value="4"/>
</dbReference>